<organism evidence="6 7">
    <name type="scientific">Paenibacillus mucilaginosus K02</name>
    <dbReference type="NCBI Taxonomy" id="997761"/>
    <lineage>
        <taxon>Bacteria</taxon>
        <taxon>Bacillati</taxon>
        <taxon>Bacillota</taxon>
        <taxon>Bacilli</taxon>
        <taxon>Bacillales</taxon>
        <taxon>Paenibacillaceae</taxon>
        <taxon>Paenibacillus</taxon>
    </lineage>
</organism>
<evidence type="ECO:0000256" key="3">
    <source>
        <dbReference type="ARBA" id="ARBA00038412"/>
    </source>
</evidence>
<keyword evidence="1" id="KW-0540">Nuclease</keyword>
<dbReference type="KEGG" id="pmw:B2K_16255"/>
<feature type="domain" description="HNH nuclease" evidence="5">
    <location>
        <begin position="54"/>
        <end position="110"/>
    </location>
</feature>
<dbReference type="Pfam" id="PF01844">
    <property type="entry name" value="HNH"/>
    <property type="match status" value="1"/>
</dbReference>
<proteinExistence type="inferred from homology"/>
<dbReference type="AlphaFoldDB" id="I0BIQ8"/>
<name>I0BIQ8_9BACL</name>
<dbReference type="EMBL" id="CP003422">
    <property type="protein sequence ID" value="AFH62255.1"/>
    <property type="molecule type" value="Genomic_DNA"/>
</dbReference>
<dbReference type="OrthoDB" id="962665at2"/>
<dbReference type="GO" id="GO:0005829">
    <property type="term" value="C:cytosol"/>
    <property type="evidence" value="ECO:0007669"/>
    <property type="project" value="TreeGrafter"/>
</dbReference>
<evidence type="ECO:0000256" key="1">
    <source>
        <dbReference type="ARBA" id="ARBA00022722"/>
    </source>
</evidence>
<dbReference type="GO" id="GO:0008270">
    <property type="term" value="F:zinc ion binding"/>
    <property type="evidence" value="ECO:0007669"/>
    <property type="project" value="InterPro"/>
</dbReference>
<evidence type="ECO:0000256" key="2">
    <source>
        <dbReference type="ARBA" id="ARBA00022801"/>
    </source>
</evidence>
<dbReference type="Proteomes" id="UP000007392">
    <property type="component" value="Chromosome"/>
</dbReference>
<dbReference type="PANTHER" id="PTHR41286">
    <property type="entry name" value="HNH NUCLEASE YAJD-RELATED"/>
    <property type="match status" value="1"/>
</dbReference>
<protein>
    <recommendedName>
        <fullName evidence="4">Putative HNH nuclease YajD</fullName>
    </recommendedName>
</protein>
<accession>I0BIQ8</accession>
<evidence type="ECO:0000313" key="6">
    <source>
        <dbReference type="EMBL" id="AFH62255.1"/>
    </source>
</evidence>
<dbReference type="PANTHER" id="PTHR41286:SF1">
    <property type="entry name" value="HNH NUCLEASE YAJD-RELATED"/>
    <property type="match status" value="1"/>
</dbReference>
<dbReference type="GO" id="GO:0016787">
    <property type="term" value="F:hydrolase activity"/>
    <property type="evidence" value="ECO:0007669"/>
    <property type="project" value="UniProtKB-KW"/>
</dbReference>
<comment type="similarity">
    <text evidence="3">Belongs to the HNH nuclease family.</text>
</comment>
<reference evidence="6 7" key="1">
    <citation type="submission" date="2013-06" db="EMBL/GenBank/DDBJ databases">
        <title>Complete genome sequence of Paenibacillus mucilaginosus K02.</title>
        <authorList>
            <person name="Xiao B."/>
            <person name="Sun L."/>
            <person name="Xiao L."/>
            <person name="Lian B."/>
        </authorList>
    </citation>
    <scope>NUCLEOTIDE SEQUENCE [LARGE SCALE GENOMIC DNA]</scope>
    <source>
        <strain evidence="6 7">K02</strain>
    </source>
</reference>
<evidence type="ECO:0000259" key="5">
    <source>
        <dbReference type="SMART" id="SM00507"/>
    </source>
</evidence>
<dbReference type="InterPro" id="IPR003615">
    <property type="entry name" value="HNH_nuc"/>
</dbReference>
<dbReference type="InterPro" id="IPR002711">
    <property type="entry name" value="HNH"/>
</dbReference>
<dbReference type="CDD" id="cd00085">
    <property type="entry name" value="HNHc"/>
    <property type="match status" value="1"/>
</dbReference>
<dbReference type="GO" id="GO:0004519">
    <property type="term" value="F:endonuclease activity"/>
    <property type="evidence" value="ECO:0007669"/>
    <property type="project" value="UniProtKB-KW"/>
</dbReference>
<evidence type="ECO:0000256" key="4">
    <source>
        <dbReference type="ARBA" id="ARBA00040194"/>
    </source>
</evidence>
<dbReference type="RefSeq" id="WP_014650872.1">
    <property type="nucleotide sequence ID" value="NC_017672.3"/>
</dbReference>
<dbReference type="SMART" id="SM00507">
    <property type="entry name" value="HNHc"/>
    <property type="match status" value="1"/>
</dbReference>
<sequence length="117" mass="13873">MSKKPKRPCCYPLCPKLTEGRYCQIHHKQITRNYDKYARDPEFVSFYKSSAWISTRRTALIRDDYLCQRCLHLGIITPAQMVHHVKEVHKSWEMRLHLDNLISLCDACHNKIHGEGY</sequence>
<dbReference type="GO" id="GO:0003676">
    <property type="term" value="F:nucleic acid binding"/>
    <property type="evidence" value="ECO:0007669"/>
    <property type="project" value="InterPro"/>
</dbReference>
<dbReference type="HOGENOM" id="CLU_108879_4_1_9"/>
<keyword evidence="6" id="KW-0255">Endonuclease</keyword>
<keyword evidence="2" id="KW-0378">Hydrolase</keyword>
<gene>
    <name evidence="6" type="ORF">B2K_16255</name>
</gene>
<evidence type="ECO:0000313" key="7">
    <source>
        <dbReference type="Proteomes" id="UP000007392"/>
    </source>
</evidence>